<evidence type="ECO:0000313" key="2">
    <source>
        <dbReference type="EMBL" id="GHC04812.1"/>
    </source>
</evidence>
<dbReference type="PANTHER" id="PTHR45947:SF3">
    <property type="entry name" value="SULFOQUINOVOSYL TRANSFERASE SQD2"/>
    <property type="match status" value="1"/>
</dbReference>
<dbReference type="AlphaFoldDB" id="A0A8J3DCW3"/>
<dbReference type="InterPro" id="IPR001296">
    <property type="entry name" value="Glyco_trans_1"/>
</dbReference>
<dbReference type="Proteomes" id="UP000642829">
    <property type="component" value="Unassembled WGS sequence"/>
</dbReference>
<protein>
    <recommendedName>
        <fullName evidence="1">Glycosyl transferase family 1 domain-containing protein</fullName>
    </recommendedName>
</protein>
<dbReference type="Pfam" id="PF00534">
    <property type="entry name" value="Glycos_transf_1"/>
    <property type="match status" value="1"/>
</dbReference>
<dbReference type="InterPro" id="IPR050194">
    <property type="entry name" value="Glycosyltransferase_grp1"/>
</dbReference>
<proteinExistence type="predicted"/>
<dbReference type="Gene3D" id="3.40.50.2000">
    <property type="entry name" value="Glycogen Phosphorylase B"/>
    <property type="match status" value="2"/>
</dbReference>
<reference evidence="2" key="1">
    <citation type="journal article" date="2014" name="Int. J. Syst. Evol. Microbiol.">
        <title>Complete genome sequence of Corynebacterium casei LMG S-19264T (=DSM 44701T), isolated from a smear-ripened cheese.</title>
        <authorList>
            <consortium name="US DOE Joint Genome Institute (JGI-PGF)"/>
            <person name="Walter F."/>
            <person name="Albersmeier A."/>
            <person name="Kalinowski J."/>
            <person name="Ruckert C."/>
        </authorList>
    </citation>
    <scope>NUCLEOTIDE SEQUENCE</scope>
    <source>
        <strain evidence="2">KCTC 12870</strain>
    </source>
</reference>
<comment type="caution">
    <text evidence="2">The sequence shown here is derived from an EMBL/GenBank/DDBJ whole genome shotgun (WGS) entry which is preliminary data.</text>
</comment>
<dbReference type="EMBL" id="BMXG01000013">
    <property type="protein sequence ID" value="GHC04812.1"/>
    <property type="molecule type" value="Genomic_DNA"/>
</dbReference>
<dbReference type="GO" id="GO:0016757">
    <property type="term" value="F:glycosyltransferase activity"/>
    <property type="evidence" value="ECO:0007669"/>
    <property type="project" value="InterPro"/>
</dbReference>
<gene>
    <name evidence="2" type="ORF">GCM10007047_22070</name>
</gene>
<feature type="domain" description="Glycosyl transferase family 1" evidence="1">
    <location>
        <begin position="23"/>
        <end position="172"/>
    </location>
</feature>
<reference evidence="2" key="2">
    <citation type="submission" date="2020-09" db="EMBL/GenBank/DDBJ databases">
        <authorList>
            <person name="Sun Q."/>
            <person name="Kim S."/>
        </authorList>
    </citation>
    <scope>NUCLEOTIDE SEQUENCE</scope>
    <source>
        <strain evidence="2">KCTC 12870</strain>
    </source>
</reference>
<dbReference type="PANTHER" id="PTHR45947">
    <property type="entry name" value="SULFOQUINOVOSYL TRANSFERASE SQD2"/>
    <property type="match status" value="1"/>
</dbReference>
<evidence type="ECO:0000313" key="3">
    <source>
        <dbReference type="Proteomes" id="UP000642829"/>
    </source>
</evidence>
<sequence>MVHLYKAVDLDAFQPSPVKAKLTSPYRVLFVKNQWHIGGLDVLLQALANLSTRSFTLSVIGVADETEQDEIRKLASKAGYLGELIQLGIVPREQIIEHYATADFFCVPSRREALGVAFLEALAAGLPVVATDAGGIPEVLKQGEAGFMARPGDVDSLVVEIQQCLDNDEDRLSRRQVGLEHVKSFSKERMFKRMSEIMAKANAQPKERIIT</sequence>
<keyword evidence="3" id="KW-1185">Reference proteome</keyword>
<evidence type="ECO:0000259" key="1">
    <source>
        <dbReference type="Pfam" id="PF00534"/>
    </source>
</evidence>
<name>A0A8J3DCW3_9BACT</name>
<dbReference type="SUPFAM" id="SSF53756">
    <property type="entry name" value="UDP-Glycosyltransferase/glycogen phosphorylase"/>
    <property type="match status" value="1"/>
</dbReference>
<accession>A0A8J3DCW3</accession>
<organism evidence="2 3">
    <name type="scientific">Cerasicoccus arenae</name>
    <dbReference type="NCBI Taxonomy" id="424488"/>
    <lineage>
        <taxon>Bacteria</taxon>
        <taxon>Pseudomonadati</taxon>
        <taxon>Verrucomicrobiota</taxon>
        <taxon>Opitutia</taxon>
        <taxon>Puniceicoccales</taxon>
        <taxon>Cerasicoccaceae</taxon>
        <taxon>Cerasicoccus</taxon>
    </lineage>
</organism>